<name>A0A1W1US17_9DEIO</name>
<accession>A0A1W1US17</accession>
<dbReference type="STRING" id="695939.SAMN00790413_04937"/>
<sequence>MVRFVQRPQLNSSMKVMPLTLSRSCQPHLSHWPMEILPAALILCLSMLAARQHRLTCQPVKVRSSRR</sequence>
<keyword evidence="2" id="KW-1185">Reference proteome</keyword>
<dbReference type="AlphaFoldDB" id="A0A1W1US17"/>
<evidence type="ECO:0000313" key="2">
    <source>
        <dbReference type="Proteomes" id="UP000192582"/>
    </source>
</evidence>
<protein>
    <submittedName>
        <fullName evidence="1">Uncharacterized protein</fullName>
    </submittedName>
</protein>
<dbReference type="EMBL" id="FWWU01000007">
    <property type="protein sequence ID" value="SMB83928.1"/>
    <property type="molecule type" value="Genomic_DNA"/>
</dbReference>
<organism evidence="1 2">
    <name type="scientific">Deinococcus hopiensis KR-140</name>
    <dbReference type="NCBI Taxonomy" id="695939"/>
    <lineage>
        <taxon>Bacteria</taxon>
        <taxon>Thermotogati</taxon>
        <taxon>Deinococcota</taxon>
        <taxon>Deinococci</taxon>
        <taxon>Deinococcales</taxon>
        <taxon>Deinococcaceae</taxon>
        <taxon>Deinococcus</taxon>
    </lineage>
</organism>
<dbReference type="Proteomes" id="UP000192582">
    <property type="component" value="Unassembled WGS sequence"/>
</dbReference>
<evidence type="ECO:0000313" key="1">
    <source>
        <dbReference type="EMBL" id="SMB83928.1"/>
    </source>
</evidence>
<gene>
    <name evidence="1" type="ORF">SAMN00790413_04937</name>
</gene>
<proteinExistence type="predicted"/>
<reference evidence="1 2" key="1">
    <citation type="submission" date="2017-04" db="EMBL/GenBank/DDBJ databases">
        <authorList>
            <person name="Afonso C.L."/>
            <person name="Miller P.J."/>
            <person name="Scott M.A."/>
            <person name="Spackman E."/>
            <person name="Goraichik I."/>
            <person name="Dimitrov K.M."/>
            <person name="Suarez D.L."/>
            <person name="Swayne D.E."/>
        </authorList>
    </citation>
    <scope>NUCLEOTIDE SEQUENCE [LARGE SCALE GENOMIC DNA]</scope>
    <source>
        <strain evidence="1 2">KR-140</strain>
    </source>
</reference>